<reference evidence="4 6" key="2">
    <citation type="submission" date="2020-04" db="EMBL/GenBank/DDBJ databases">
        <title>Draft genome of Methanobacterium subterraneum isolated from animal feces.</title>
        <authorList>
            <person name="Ouboter H.T."/>
            <person name="Berger S."/>
            <person name="Gungor E."/>
            <person name="Jetten M.S.M."/>
            <person name="Welte C.U."/>
        </authorList>
    </citation>
    <scope>NUCLEOTIDE SEQUENCE [LARGE SCALE GENOMIC DNA]</scope>
    <source>
        <strain evidence="4">HO_2020</strain>
    </source>
</reference>
<evidence type="ECO:0000313" key="6">
    <source>
        <dbReference type="Proteomes" id="UP000591058"/>
    </source>
</evidence>
<protein>
    <submittedName>
        <fullName evidence="3">Uncharacterized protein</fullName>
    </submittedName>
</protein>
<evidence type="ECO:0000256" key="2">
    <source>
        <dbReference type="SAM" id="Phobius"/>
    </source>
</evidence>
<reference evidence="3 5" key="1">
    <citation type="submission" date="2016-10" db="EMBL/GenBank/DDBJ databases">
        <title>Comparative genomics between deep and shallow subseafloor isolates.</title>
        <authorList>
            <person name="Ishii S."/>
            <person name="Miller J.R."/>
            <person name="Sutton G."/>
            <person name="Suzuki S."/>
            <person name="Methe B."/>
            <person name="Inagaki F."/>
            <person name="Imachi H."/>
        </authorList>
    </citation>
    <scope>NUCLEOTIDE SEQUENCE [LARGE SCALE GENOMIC DNA]</scope>
    <source>
        <strain evidence="3 5">MO-MB1</strain>
    </source>
</reference>
<dbReference type="RefSeq" id="WP_100905763.1">
    <property type="nucleotide sequence ID" value="NZ_CP017766.1"/>
</dbReference>
<dbReference type="Proteomes" id="UP000591058">
    <property type="component" value="Unassembled WGS sequence"/>
</dbReference>
<keyword evidence="2" id="KW-1133">Transmembrane helix</keyword>
<feature type="coiled-coil region" evidence="1">
    <location>
        <begin position="49"/>
        <end position="136"/>
    </location>
</feature>
<sequence>MKRSRLRMFKVTSMTISVMGVLMIVATVAILAYFGFQSLSSFISDDASSNNANEQLVSLRSEYSSLKTQFDNVKIQVQKSSNTKLKEDYNAAELELIKTQSAIGDVESAISVGKPADEVTARIETAKVQLEKAKSSLTGIRSRI</sequence>
<keyword evidence="1" id="KW-0175">Coiled coil</keyword>
<gene>
    <name evidence="3" type="ORF">BK007_07085</name>
    <name evidence="4" type="ORF">HG719_04785</name>
</gene>
<dbReference type="EMBL" id="CP017766">
    <property type="protein sequence ID" value="AUB55783.1"/>
    <property type="molecule type" value="Genomic_DNA"/>
</dbReference>
<dbReference type="EMBL" id="JABBYL010000016">
    <property type="protein sequence ID" value="NMO09153.1"/>
    <property type="molecule type" value="Genomic_DNA"/>
</dbReference>
<keyword evidence="2" id="KW-0812">Transmembrane</keyword>
<evidence type="ECO:0000313" key="4">
    <source>
        <dbReference type="EMBL" id="NMO09153.1"/>
    </source>
</evidence>
<dbReference type="OrthoDB" id="77730at2157"/>
<evidence type="ECO:0000256" key="1">
    <source>
        <dbReference type="SAM" id="Coils"/>
    </source>
</evidence>
<dbReference type="AlphaFoldDB" id="A0A2H4VCG4"/>
<evidence type="ECO:0000313" key="5">
    <source>
        <dbReference type="Proteomes" id="UP000232806"/>
    </source>
</evidence>
<keyword evidence="2" id="KW-0472">Membrane</keyword>
<feature type="transmembrane region" description="Helical" evidence="2">
    <location>
        <begin position="12"/>
        <end position="36"/>
    </location>
</feature>
<dbReference type="GeneID" id="35121347"/>
<name>A0A2H4VCG4_9EURY</name>
<proteinExistence type="predicted"/>
<evidence type="ECO:0000313" key="3">
    <source>
        <dbReference type="EMBL" id="AUB55783.1"/>
    </source>
</evidence>
<dbReference type="Proteomes" id="UP000232806">
    <property type="component" value="Chromosome"/>
</dbReference>
<organism evidence="3 5">
    <name type="scientific">Methanobacterium subterraneum</name>
    <dbReference type="NCBI Taxonomy" id="59277"/>
    <lineage>
        <taxon>Archaea</taxon>
        <taxon>Methanobacteriati</taxon>
        <taxon>Methanobacteriota</taxon>
        <taxon>Methanomada group</taxon>
        <taxon>Methanobacteria</taxon>
        <taxon>Methanobacteriales</taxon>
        <taxon>Methanobacteriaceae</taxon>
        <taxon>Methanobacterium</taxon>
    </lineage>
</organism>
<accession>A0A2H4VCG4</accession>